<dbReference type="OrthoDB" id="7241425at2759"/>
<keyword evidence="3" id="KW-1185">Reference proteome</keyword>
<organism evidence="2 3">
    <name type="scientific">Pieris macdunnoughi</name>
    <dbReference type="NCBI Taxonomy" id="345717"/>
    <lineage>
        <taxon>Eukaryota</taxon>
        <taxon>Metazoa</taxon>
        <taxon>Ecdysozoa</taxon>
        <taxon>Arthropoda</taxon>
        <taxon>Hexapoda</taxon>
        <taxon>Insecta</taxon>
        <taxon>Pterygota</taxon>
        <taxon>Neoptera</taxon>
        <taxon>Endopterygota</taxon>
        <taxon>Lepidoptera</taxon>
        <taxon>Glossata</taxon>
        <taxon>Ditrysia</taxon>
        <taxon>Papilionoidea</taxon>
        <taxon>Pieridae</taxon>
        <taxon>Pierinae</taxon>
        <taxon>Pieris</taxon>
    </lineage>
</organism>
<evidence type="ECO:0000256" key="1">
    <source>
        <dbReference type="SAM" id="MobiDB-lite"/>
    </source>
</evidence>
<dbReference type="Proteomes" id="UP000663880">
    <property type="component" value="Unassembled WGS sequence"/>
</dbReference>
<proteinExistence type="predicted"/>
<sequence>MESETTRVKNLTNNENSDEDFDDKSSQSSSDEVYISKSVKKLKTSPHSDLESIDWDHFANSGKEYPVSGKQVKDFLTHTYRVKDISKTEDISALNEMISDLILINDQY</sequence>
<dbReference type="AlphaFoldDB" id="A0A821ULB8"/>
<evidence type="ECO:0000313" key="3">
    <source>
        <dbReference type="Proteomes" id="UP000663880"/>
    </source>
</evidence>
<comment type="caution">
    <text evidence="2">The sequence shown here is derived from an EMBL/GenBank/DDBJ whole genome shotgun (WGS) entry which is preliminary data.</text>
</comment>
<accession>A0A821ULB8</accession>
<reference evidence="2" key="1">
    <citation type="submission" date="2021-02" db="EMBL/GenBank/DDBJ databases">
        <authorList>
            <person name="Steward A R."/>
        </authorList>
    </citation>
    <scope>NUCLEOTIDE SEQUENCE</scope>
</reference>
<feature type="region of interest" description="Disordered" evidence="1">
    <location>
        <begin position="1"/>
        <end position="32"/>
    </location>
</feature>
<evidence type="ECO:0000313" key="2">
    <source>
        <dbReference type="EMBL" id="CAF4891365.1"/>
    </source>
</evidence>
<protein>
    <submittedName>
        <fullName evidence="2">Uncharacterized protein</fullName>
    </submittedName>
</protein>
<gene>
    <name evidence="2" type="ORF">PMACD_LOCUS10495</name>
</gene>
<name>A0A821ULB8_9NEOP</name>
<dbReference type="EMBL" id="CAJOBZ010000031">
    <property type="protein sequence ID" value="CAF4891365.1"/>
    <property type="molecule type" value="Genomic_DNA"/>
</dbReference>